<organism evidence="2 3">
    <name type="scientific">Acinetobacter gerneri</name>
    <dbReference type="NCBI Taxonomy" id="202952"/>
    <lineage>
        <taxon>Bacteria</taxon>
        <taxon>Pseudomonadati</taxon>
        <taxon>Pseudomonadota</taxon>
        <taxon>Gammaproteobacteria</taxon>
        <taxon>Moraxellales</taxon>
        <taxon>Moraxellaceae</taxon>
        <taxon>Acinetobacter</taxon>
    </lineage>
</organism>
<feature type="chain" id="PRO_5043488350" evidence="1">
    <location>
        <begin position="21"/>
        <end position="147"/>
    </location>
</feature>
<proteinExistence type="predicted"/>
<keyword evidence="1" id="KW-0732">Signal</keyword>
<evidence type="ECO:0000313" key="2">
    <source>
        <dbReference type="EMBL" id="MDQ9070647.1"/>
    </source>
</evidence>
<evidence type="ECO:0000256" key="1">
    <source>
        <dbReference type="SAM" id="SignalP"/>
    </source>
</evidence>
<dbReference type="EMBL" id="JAVIDA010000004">
    <property type="protein sequence ID" value="MDQ9070647.1"/>
    <property type="molecule type" value="Genomic_DNA"/>
</dbReference>
<dbReference type="Proteomes" id="UP001243195">
    <property type="component" value="Unassembled WGS sequence"/>
</dbReference>
<protein>
    <submittedName>
        <fullName evidence="2">Uncharacterized protein</fullName>
    </submittedName>
</protein>
<sequence>MSVKVFLCFILFLLIQPAYAKQQIFDFFKQPEVIAEPEHIDLGLNEEQKIKAEQFEQEQQDYSILRNKFYENDRIKIENFSAYQMDHVQEKYASGLINQTNLNDLTLSLGYAIIFKINAKHRIGYEYISTFPYDRGQIVRIFWASSF</sequence>
<name>A0AAW8JGT8_9GAMM</name>
<reference evidence="2" key="1">
    <citation type="submission" date="2023-08" db="EMBL/GenBank/DDBJ databases">
        <title>Emergence of clinically-relevant ST2 carbapenem-resistant Acinetobacter baumannii strains in hospital sewages in Zhejiang, East of China.</title>
        <authorList>
            <person name="Kaichao C."/>
            <person name="Zhang R."/>
        </authorList>
    </citation>
    <scope>NUCLEOTIDE SEQUENCE</scope>
    <source>
        <strain evidence="2">M-SY-60</strain>
    </source>
</reference>
<dbReference type="AlphaFoldDB" id="A0AAW8JGT8"/>
<comment type="caution">
    <text evidence="2">The sequence shown here is derived from an EMBL/GenBank/DDBJ whole genome shotgun (WGS) entry which is preliminary data.</text>
</comment>
<accession>A0AAW8JGT8</accession>
<dbReference type="RefSeq" id="WP_308955260.1">
    <property type="nucleotide sequence ID" value="NZ_JAVICY010000002.1"/>
</dbReference>
<feature type="signal peptide" evidence="1">
    <location>
        <begin position="1"/>
        <end position="20"/>
    </location>
</feature>
<evidence type="ECO:0000313" key="3">
    <source>
        <dbReference type="Proteomes" id="UP001243195"/>
    </source>
</evidence>
<gene>
    <name evidence="2" type="ORF">RFH51_04115</name>
</gene>